<protein>
    <submittedName>
        <fullName evidence="1">Uncharacterized protein</fullName>
    </submittedName>
</protein>
<name>A0A2P2Q630_RHIMU</name>
<sequence length="29" mass="3390">MVLHRWTSIEGVSILHLLQASTLIDRTWL</sequence>
<reference evidence="1" key="1">
    <citation type="submission" date="2018-02" db="EMBL/GenBank/DDBJ databases">
        <title>Rhizophora mucronata_Transcriptome.</title>
        <authorList>
            <person name="Meera S.P."/>
            <person name="Sreeshan A."/>
            <person name="Augustine A."/>
        </authorList>
    </citation>
    <scope>NUCLEOTIDE SEQUENCE</scope>
    <source>
        <tissue evidence="1">Leaf</tissue>
    </source>
</reference>
<organism evidence="1">
    <name type="scientific">Rhizophora mucronata</name>
    <name type="common">Asiatic mangrove</name>
    <dbReference type="NCBI Taxonomy" id="61149"/>
    <lineage>
        <taxon>Eukaryota</taxon>
        <taxon>Viridiplantae</taxon>
        <taxon>Streptophyta</taxon>
        <taxon>Embryophyta</taxon>
        <taxon>Tracheophyta</taxon>
        <taxon>Spermatophyta</taxon>
        <taxon>Magnoliopsida</taxon>
        <taxon>eudicotyledons</taxon>
        <taxon>Gunneridae</taxon>
        <taxon>Pentapetalae</taxon>
        <taxon>rosids</taxon>
        <taxon>fabids</taxon>
        <taxon>Malpighiales</taxon>
        <taxon>Rhizophoraceae</taxon>
        <taxon>Rhizophora</taxon>
    </lineage>
</organism>
<accession>A0A2P2Q630</accession>
<dbReference type="AlphaFoldDB" id="A0A2P2Q630"/>
<evidence type="ECO:0000313" key="1">
    <source>
        <dbReference type="EMBL" id="MBX62437.1"/>
    </source>
</evidence>
<proteinExistence type="predicted"/>
<dbReference type="EMBL" id="GGEC01081953">
    <property type="protein sequence ID" value="MBX62437.1"/>
    <property type="molecule type" value="Transcribed_RNA"/>
</dbReference>